<dbReference type="PANTHER" id="PTHR11709">
    <property type="entry name" value="MULTI-COPPER OXIDASE"/>
    <property type="match status" value="1"/>
</dbReference>
<dbReference type="Proteomes" id="UP000503462">
    <property type="component" value="Chromosome 3"/>
</dbReference>
<dbReference type="PROSITE" id="PS00079">
    <property type="entry name" value="MULTICOPPER_OXIDASE1"/>
    <property type="match status" value="1"/>
</dbReference>
<dbReference type="FunFam" id="2.60.40.420:FF:000045">
    <property type="entry name" value="Laccase 2"/>
    <property type="match status" value="1"/>
</dbReference>
<dbReference type="GO" id="GO:0005507">
    <property type="term" value="F:copper ion binding"/>
    <property type="evidence" value="ECO:0007669"/>
    <property type="project" value="InterPro"/>
</dbReference>
<evidence type="ECO:0000259" key="12">
    <source>
        <dbReference type="Pfam" id="PF07731"/>
    </source>
</evidence>
<evidence type="ECO:0000259" key="11">
    <source>
        <dbReference type="Pfam" id="PF00394"/>
    </source>
</evidence>
<evidence type="ECO:0000256" key="6">
    <source>
        <dbReference type="ARBA" id="ARBA00023002"/>
    </source>
</evidence>
<feature type="domain" description="Plastocyanin-like" evidence="12">
    <location>
        <begin position="438"/>
        <end position="553"/>
    </location>
</feature>
<dbReference type="SUPFAM" id="SSF49503">
    <property type="entry name" value="Cupredoxins"/>
    <property type="match status" value="3"/>
</dbReference>
<dbReference type="InterPro" id="IPR002355">
    <property type="entry name" value="Cu_oxidase_Cu_BS"/>
</dbReference>
<dbReference type="Pfam" id="PF07732">
    <property type="entry name" value="Cu-oxidase_3"/>
    <property type="match status" value="1"/>
</dbReference>
<dbReference type="GO" id="GO:0046274">
    <property type="term" value="P:lignin catabolic process"/>
    <property type="evidence" value="ECO:0007669"/>
    <property type="project" value="UniProtKB-KW"/>
</dbReference>
<dbReference type="OrthoDB" id="2121828at2759"/>
<keyword evidence="5" id="KW-0479">Metal-binding</keyword>
<dbReference type="CDD" id="cd13901">
    <property type="entry name" value="CuRO_3_MaLCC_like"/>
    <property type="match status" value="1"/>
</dbReference>
<keyword evidence="15" id="KW-1185">Reference proteome</keyword>
<dbReference type="InterPro" id="IPR011707">
    <property type="entry name" value="Cu-oxidase-like_N"/>
</dbReference>
<evidence type="ECO:0000256" key="5">
    <source>
        <dbReference type="ARBA" id="ARBA00022723"/>
    </source>
</evidence>
<dbReference type="InterPro" id="IPR011706">
    <property type="entry name" value="Cu-oxidase_C"/>
</dbReference>
<proteinExistence type="inferred from homology"/>
<name>A0A6H0XXH4_9PEZI</name>
<feature type="signal peptide" evidence="10">
    <location>
        <begin position="1"/>
        <end position="20"/>
    </location>
</feature>
<dbReference type="Pfam" id="PF00394">
    <property type="entry name" value="Cu-oxidase"/>
    <property type="match status" value="1"/>
</dbReference>
<dbReference type="InterPro" id="IPR001117">
    <property type="entry name" value="Cu-oxidase_2nd"/>
</dbReference>
<dbReference type="FunFam" id="2.60.40.420:FF:000021">
    <property type="entry name" value="Extracellular dihydrogeodin oxidase/laccase"/>
    <property type="match status" value="1"/>
</dbReference>
<dbReference type="GO" id="GO:0052716">
    <property type="term" value="F:hydroquinone:oxygen oxidoreductase activity"/>
    <property type="evidence" value="ECO:0007669"/>
    <property type="project" value="UniProtKB-EC"/>
</dbReference>
<organism evidence="14 15">
    <name type="scientific">Peltaster fructicola</name>
    <dbReference type="NCBI Taxonomy" id="286661"/>
    <lineage>
        <taxon>Eukaryota</taxon>
        <taxon>Fungi</taxon>
        <taxon>Dikarya</taxon>
        <taxon>Ascomycota</taxon>
        <taxon>Pezizomycotina</taxon>
        <taxon>Dothideomycetes</taxon>
        <taxon>Dothideomycetes incertae sedis</taxon>
        <taxon>Peltaster</taxon>
    </lineage>
</organism>
<evidence type="ECO:0000256" key="3">
    <source>
        <dbReference type="ARBA" id="ARBA00010609"/>
    </source>
</evidence>
<evidence type="ECO:0000313" key="15">
    <source>
        <dbReference type="Proteomes" id="UP000503462"/>
    </source>
</evidence>
<feature type="domain" description="Plastocyanin-like" evidence="13">
    <location>
        <begin position="83"/>
        <end position="198"/>
    </location>
</feature>
<evidence type="ECO:0000256" key="2">
    <source>
        <dbReference type="ARBA" id="ARBA00001935"/>
    </source>
</evidence>
<evidence type="ECO:0000256" key="8">
    <source>
        <dbReference type="ARBA" id="ARBA00023180"/>
    </source>
</evidence>
<dbReference type="Gene3D" id="2.60.40.420">
    <property type="entry name" value="Cupredoxins - blue copper proteins"/>
    <property type="match status" value="3"/>
</dbReference>
<dbReference type="InterPro" id="IPR045087">
    <property type="entry name" value="Cu-oxidase_fam"/>
</dbReference>
<accession>A0A6H0XXH4</accession>
<evidence type="ECO:0000256" key="7">
    <source>
        <dbReference type="ARBA" id="ARBA00023008"/>
    </source>
</evidence>
<keyword evidence="7" id="KW-0186">Copper</keyword>
<dbReference type="AlphaFoldDB" id="A0A6H0XXH4"/>
<evidence type="ECO:0000256" key="9">
    <source>
        <dbReference type="ARBA" id="ARBA00023185"/>
    </source>
</evidence>
<dbReference type="PROSITE" id="PS00080">
    <property type="entry name" value="MULTICOPPER_OXIDASE2"/>
    <property type="match status" value="1"/>
</dbReference>
<feature type="chain" id="PRO_5026189230" description="laccase" evidence="10">
    <location>
        <begin position="21"/>
        <end position="586"/>
    </location>
</feature>
<keyword evidence="8" id="KW-0325">Glycoprotein</keyword>
<keyword evidence="9" id="KW-0439">Lignin degradation</keyword>
<evidence type="ECO:0000313" key="14">
    <source>
        <dbReference type="EMBL" id="QIW99476.1"/>
    </source>
</evidence>
<dbReference type="EC" id="1.10.3.2" evidence="4"/>
<feature type="domain" description="Plastocyanin-like" evidence="11">
    <location>
        <begin position="211"/>
        <end position="356"/>
    </location>
</feature>
<evidence type="ECO:0000256" key="4">
    <source>
        <dbReference type="ARBA" id="ARBA00012297"/>
    </source>
</evidence>
<comment type="catalytic activity">
    <reaction evidence="1">
        <text>4 hydroquinone + O2 = 4 benzosemiquinone + 2 H2O</text>
        <dbReference type="Rhea" id="RHEA:11276"/>
        <dbReference type="ChEBI" id="CHEBI:15377"/>
        <dbReference type="ChEBI" id="CHEBI:15379"/>
        <dbReference type="ChEBI" id="CHEBI:17594"/>
        <dbReference type="ChEBI" id="CHEBI:17977"/>
        <dbReference type="EC" id="1.10.3.2"/>
    </reaction>
</comment>
<evidence type="ECO:0000256" key="10">
    <source>
        <dbReference type="SAM" id="SignalP"/>
    </source>
</evidence>
<comment type="similarity">
    <text evidence="3">Belongs to the multicopper oxidase family.</text>
</comment>
<reference evidence="14 15" key="1">
    <citation type="journal article" date="2016" name="Sci. Rep.">
        <title>Peltaster fructicola genome reveals evolution from an invasive phytopathogen to an ectophytic parasite.</title>
        <authorList>
            <person name="Xu C."/>
            <person name="Chen H."/>
            <person name="Gleason M.L."/>
            <person name="Xu J.R."/>
            <person name="Liu H."/>
            <person name="Zhang R."/>
            <person name="Sun G."/>
        </authorList>
    </citation>
    <scope>NUCLEOTIDE SEQUENCE [LARGE SCALE GENOMIC DNA]</scope>
    <source>
        <strain evidence="14 15">LNHT1506</strain>
    </source>
</reference>
<evidence type="ECO:0000256" key="1">
    <source>
        <dbReference type="ARBA" id="ARBA00000349"/>
    </source>
</evidence>
<dbReference type="PANTHER" id="PTHR11709:SF87">
    <property type="entry name" value="LACCASE"/>
    <property type="match status" value="1"/>
</dbReference>
<dbReference type="Pfam" id="PF07731">
    <property type="entry name" value="Cu-oxidase_2"/>
    <property type="match status" value="1"/>
</dbReference>
<comment type="cofactor">
    <cofactor evidence="2">
        <name>Cu cation</name>
        <dbReference type="ChEBI" id="CHEBI:23378"/>
    </cofactor>
</comment>
<evidence type="ECO:0000259" key="13">
    <source>
        <dbReference type="Pfam" id="PF07732"/>
    </source>
</evidence>
<sequence length="586" mass="63879">MKVARLTTLCFATLASLAHGAALPEEAYALEKRAATTTSKVADAQCTNGPLTRTCWQNGYSIATDFDQKFPTTGKTVNYDLTITNSTCNPDGYGSRICLLINGVYPGPTIRAAWGDTLSIKVTNKMQDNGTSIHWHGVRQYHSPGSDGVNGITECPLAPGDTKTYTFQVTQFGTSWYHAHFSSQYGDGVVGTMIFDGPASANYDEDLGVYSVTEWYYKTSFQINAITSQNLQTQTPPPPGDNVLINGTNKAANGNGQYSQVKLTNGKKYRLRLVNIASDNYIRVSLDNHPMQIITSDFVPIKPIWANWVLLGVGQRYDVVITANQTSGNHWFRATTAADCLSGNLGSGLAIWSYDGTSTAPTTTAYAAPAGQCVQPAPLAPYWNQPVPSSTFANRELDVSITKQVIVPNGDAIFVWALNTSSMSIQWEKPTLTYLQEKNTSYPAPLSIIPATSAGAWNYWLIQTVQGLPPIPHPIHLHGHDFFVIGKGPGVYNASSAVLDWSTAARRDTETLPGGGWLALAFNSNNPGSWLMHCHIAWHVSEGLAVQFLESPEQITFPDPTAYRTTCDNWDKYVPGAYYQKDDSGL</sequence>
<dbReference type="CDD" id="cd13854">
    <property type="entry name" value="CuRO_1_MaLCC_like"/>
    <property type="match status" value="1"/>
</dbReference>
<dbReference type="InterPro" id="IPR008972">
    <property type="entry name" value="Cupredoxin"/>
</dbReference>
<keyword evidence="10" id="KW-0732">Signal</keyword>
<keyword evidence="6" id="KW-0560">Oxidoreductase</keyword>
<dbReference type="InterPro" id="IPR033138">
    <property type="entry name" value="Cu_oxidase_CS"/>
</dbReference>
<dbReference type="EMBL" id="CP051141">
    <property type="protein sequence ID" value="QIW99476.1"/>
    <property type="molecule type" value="Genomic_DNA"/>
</dbReference>
<protein>
    <recommendedName>
        <fullName evidence="4">laccase</fullName>
        <ecNumber evidence="4">1.10.3.2</ecNumber>
    </recommendedName>
</protein>
<gene>
    <name evidence="14" type="ORF">AMS68_004994</name>
</gene>